<feature type="domain" description="DUF8021" evidence="2">
    <location>
        <begin position="157"/>
        <end position="267"/>
    </location>
</feature>
<feature type="signal peptide" evidence="1">
    <location>
        <begin position="1"/>
        <end position="18"/>
    </location>
</feature>
<dbReference type="Proteomes" id="UP001642406">
    <property type="component" value="Unassembled WGS sequence"/>
</dbReference>
<dbReference type="Pfam" id="PF26061">
    <property type="entry name" value="DUF8021"/>
    <property type="match status" value="1"/>
</dbReference>
<evidence type="ECO:0000256" key="1">
    <source>
        <dbReference type="SAM" id="SignalP"/>
    </source>
</evidence>
<proteinExistence type="predicted"/>
<keyword evidence="4" id="KW-1185">Reference proteome</keyword>
<organism evidence="3 4">
    <name type="scientific">Sporothrix bragantina</name>
    <dbReference type="NCBI Taxonomy" id="671064"/>
    <lineage>
        <taxon>Eukaryota</taxon>
        <taxon>Fungi</taxon>
        <taxon>Dikarya</taxon>
        <taxon>Ascomycota</taxon>
        <taxon>Pezizomycotina</taxon>
        <taxon>Sordariomycetes</taxon>
        <taxon>Sordariomycetidae</taxon>
        <taxon>Ophiostomatales</taxon>
        <taxon>Ophiostomataceae</taxon>
        <taxon>Sporothrix</taxon>
    </lineage>
</organism>
<gene>
    <name evidence="3" type="ORF">SBRCBS47491_000716</name>
</gene>
<accession>A0ABP0ASK4</accession>
<comment type="caution">
    <text evidence="3">The sequence shown here is derived from an EMBL/GenBank/DDBJ whole genome shotgun (WGS) entry which is preliminary data.</text>
</comment>
<name>A0ABP0ASK4_9PEZI</name>
<evidence type="ECO:0000259" key="2">
    <source>
        <dbReference type="Pfam" id="PF26061"/>
    </source>
</evidence>
<protein>
    <recommendedName>
        <fullName evidence="2">DUF8021 domain-containing protein</fullName>
    </recommendedName>
</protein>
<feature type="chain" id="PRO_5046019997" description="DUF8021 domain-containing protein" evidence="1">
    <location>
        <begin position="19"/>
        <end position="288"/>
    </location>
</feature>
<evidence type="ECO:0000313" key="3">
    <source>
        <dbReference type="EMBL" id="CAK7210259.1"/>
    </source>
</evidence>
<evidence type="ECO:0000313" key="4">
    <source>
        <dbReference type="Proteomes" id="UP001642406"/>
    </source>
</evidence>
<keyword evidence="1" id="KW-0732">Signal</keyword>
<dbReference type="InterPro" id="IPR058334">
    <property type="entry name" value="DUF8021"/>
</dbReference>
<sequence>MHWLSILALAGSAAATSAASSCPRGFLESLTSQYLAAQAAGDPALFPSLAPNATFIENDVTLASAHSAVLARPLMADRTRSYHDTEQCAAFAELIVANPKDPYVIHTRLLVSNTTRHVAVVDSVVTRPGDWAFNATGYLYWDEQENWAVGPNEKAATSRTSLQAAADAYFDRFDNTSVVIPLGTPCARLEGGAYTGQGNLTANTCDIGGFPGNITVTNRRYIVDEKAGVVDIFEGFPGLDRSEPTRAVPDSHLFRVVNGSIRYIHTVSHCFHAGCGMNGTLFGRRSKW</sequence>
<dbReference type="EMBL" id="CAWUHC010000004">
    <property type="protein sequence ID" value="CAK7210259.1"/>
    <property type="molecule type" value="Genomic_DNA"/>
</dbReference>
<reference evidence="3 4" key="1">
    <citation type="submission" date="2024-01" db="EMBL/GenBank/DDBJ databases">
        <authorList>
            <person name="Allen C."/>
            <person name="Tagirdzhanova G."/>
        </authorList>
    </citation>
    <scope>NUCLEOTIDE SEQUENCE [LARGE SCALE GENOMIC DNA]</scope>
</reference>